<dbReference type="RefSeq" id="WP_065319258.1">
    <property type="nucleotide sequence ID" value="NZ_CP017477.1"/>
</dbReference>
<reference evidence="2" key="1">
    <citation type="submission" date="2016-02" db="EMBL/GenBank/DDBJ databases">
        <authorList>
            <person name="Shin S.-K."/>
            <person name="Yi H."/>
            <person name="Kim E."/>
        </authorList>
    </citation>
    <scope>NUCLEOTIDE SEQUENCE [LARGE SCALE GENOMIC DNA]</scope>
    <source>
        <strain evidence="2">LPB0003</strain>
    </source>
</reference>
<dbReference type="Proteomes" id="UP000092584">
    <property type="component" value="Unassembled WGS sequence"/>
</dbReference>
<dbReference type="OrthoDB" id="1204817at2"/>
<accession>A0A1B8TY46</accession>
<name>A0A1B8TY46_9FLAO</name>
<dbReference type="EMBL" id="LSFM01000022">
    <property type="protein sequence ID" value="OBY64512.1"/>
    <property type="molecule type" value="Genomic_DNA"/>
</dbReference>
<keyword evidence="2" id="KW-1185">Reference proteome</keyword>
<dbReference type="KEGG" id="pob:LPB03_03465"/>
<proteinExistence type="predicted"/>
<evidence type="ECO:0000313" key="2">
    <source>
        <dbReference type="Proteomes" id="UP000092584"/>
    </source>
</evidence>
<dbReference type="AlphaFoldDB" id="A0A1B8TY46"/>
<organism evidence="1 2">
    <name type="scientific">Polaribacter vadi</name>
    <dbReference type="NCBI Taxonomy" id="1774273"/>
    <lineage>
        <taxon>Bacteria</taxon>
        <taxon>Pseudomonadati</taxon>
        <taxon>Bacteroidota</taxon>
        <taxon>Flavobacteriia</taxon>
        <taxon>Flavobacteriales</taxon>
        <taxon>Flavobacteriaceae</taxon>
    </lineage>
</organism>
<protein>
    <submittedName>
        <fullName evidence="1">Uncharacterized protein</fullName>
    </submittedName>
</protein>
<comment type="caution">
    <text evidence="1">The sequence shown here is derived from an EMBL/GenBank/DDBJ whole genome shotgun (WGS) entry which is preliminary data.</text>
</comment>
<evidence type="ECO:0000313" key="1">
    <source>
        <dbReference type="EMBL" id="OBY64512.1"/>
    </source>
</evidence>
<gene>
    <name evidence="1" type="ORF">LPB3_09030</name>
</gene>
<sequence length="99" mass="11150">MKKILLILLTTAVTSLQAIPYKYLGDYIFNKTIPSLESPEDNVSIETLGMIYISLPESYPFPAYKPFTTSIDKFSISTSKCDLSTDSYIVIDDKKNINI</sequence>